<dbReference type="Proteomes" id="UP000326912">
    <property type="component" value="Unassembled WGS sequence"/>
</dbReference>
<dbReference type="SUPFAM" id="SSF55718">
    <property type="entry name" value="SCP-like"/>
    <property type="match status" value="1"/>
</dbReference>
<sequence length="392" mass="44385">MSTSTIRQLQPAEIPVVNRLLAAYAFRATPPLPEEAAWQKEFAYLDEATVFAAFEDEKPVASAGSSLIQQNIRGQIYSGGGIWGVTTHPTGRRKGHARTMLTGLLKRLYEDGAAISVLYPFRESFYTRLGYTTFLQPKLARFSPVALQPLLKKDLDGEVEMLEIAQGFAQYQDYLSRHHQAIHGFGRFSPRVESSLRDKNAHWLAIARSAQGEIKGMMLYKIKGNGDDLQVTHFWYDDIQGRYLLLEWFARHIDHVKEIEIKLPSFERPETWWPDMNVRTTSIEAPLGRVINVTRLNGMRTGPGRFTAHVSDEYGPWNTGNYLFETIDGRLSISSSHSAECELSIQAVASLIYGTNEPATFSLRDWGNPSAEVQATMQQMFPLLQPFLYEVF</sequence>
<proteinExistence type="predicted"/>
<dbReference type="Pfam" id="PF13530">
    <property type="entry name" value="SCP2_2"/>
    <property type="match status" value="1"/>
</dbReference>
<dbReference type="EMBL" id="BKZW01000001">
    <property type="protein sequence ID" value="GER88845.1"/>
    <property type="molecule type" value="Genomic_DNA"/>
</dbReference>
<dbReference type="InterPro" id="IPR036527">
    <property type="entry name" value="SCP2_sterol-bd_dom_sf"/>
</dbReference>
<dbReference type="Gene3D" id="3.30.1050.10">
    <property type="entry name" value="SCP2 sterol-binding domain"/>
    <property type="match status" value="1"/>
</dbReference>
<accession>A0A5J4KLV4</accession>
<dbReference type="AlphaFoldDB" id="A0A5J4KLV4"/>
<reference evidence="2 3" key="1">
    <citation type="submission" date="2019-10" db="EMBL/GenBank/DDBJ databases">
        <title>Dictyobacter vulcani sp. nov., within the class Ktedonobacteria, isolated from soil of volcanic Mt. Zao.</title>
        <authorList>
            <person name="Zheng Y."/>
            <person name="Wang C.M."/>
            <person name="Sakai Y."/>
            <person name="Abe K."/>
            <person name="Yokota A."/>
            <person name="Yabe S."/>
        </authorList>
    </citation>
    <scope>NUCLEOTIDE SEQUENCE [LARGE SCALE GENOMIC DNA]</scope>
    <source>
        <strain evidence="2 3">W12</strain>
    </source>
</reference>
<dbReference type="PANTHER" id="PTHR37817">
    <property type="entry name" value="N-ACETYLTRANSFERASE EIS"/>
    <property type="match status" value="1"/>
</dbReference>
<dbReference type="GO" id="GO:0034069">
    <property type="term" value="F:aminoglycoside N-acetyltransferase activity"/>
    <property type="evidence" value="ECO:0007669"/>
    <property type="project" value="TreeGrafter"/>
</dbReference>
<comment type="caution">
    <text evidence="2">The sequence shown here is derived from an EMBL/GenBank/DDBJ whole genome shotgun (WGS) entry which is preliminary data.</text>
</comment>
<dbReference type="InterPro" id="IPR000182">
    <property type="entry name" value="GNAT_dom"/>
</dbReference>
<protein>
    <recommendedName>
        <fullName evidence="1">N-acetyltransferase domain-containing protein</fullName>
    </recommendedName>
</protein>
<evidence type="ECO:0000313" key="2">
    <source>
        <dbReference type="EMBL" id="GER88845.1"/>
    </source>
</evidence>
<name>A0A5J4KLV4_9CHLR</name>
<keyword evidence="3" id="KW-1185">Reference proteome</keyword>
<evidence type="ECO:0000259" key="1">
    <source>
        <dbReference type="PROSITE" id="PS51186"/>
    </source>
</evidence>
<dbReference type="PANTHER" id="PTHR37817:SF1">
    <property type="entry name" value="N-ACETYLTRANSFERASE EIS"/>
    <property type="match status" value="1"/>
</dbReference>
<dbReference type="GO" id="GO:0030649">
    <property type="term" value="P:aminoglycoside antibiotic catabolic process"/>
    <property type="evidence" value="ECO:0007669"/>
    <property type="project" value="TreeGrafter"/>
</dbReference>
<feature type="domain" description="N-acetyltransferase" evidence="1">
    <location>
        <begin position="4"/>
        <end position="156"/>
    </location>
</feature>
<organism evidence="2 3">
    <name type="scientific">Dictyobacter vulcani</name>
    <dbReference type="NCBI Taxonomy" id="2607529"/>
    <lineage>
        <taxon>Bacteria</taxon>
        <taxon>Bacillati</taxon>
        <taxon>Chloroflexota</taxon>
        <taxon>Ktedonobacteria</taxon>
        <taxon>Ktedonobacterales</taxon>
        <taxon>Dictyobacteraceae</taxon>
        <taxon>Dictyobacter</taxon>
    </lineage>
</organism>
<dbReference type="CDD" id="cd04301">
    <property type="entry name" value="NAT_SF"/>
    <property type="match status" value="1"/>
</dbReference>
<dbReference type="SUPFAM" id="SSF55729">
    <property type="entry name" value="Acyl-CoA N-acyltransferases (Nat)"/>
    <property type="match status" value="1"/>
</dbReference>
<dbReference type="InterPro" id="IPR025559">
    <property type="entry name" value="Eis_dom"/>
</dbReference>
<dbReference type="Gene3D" id="3.40.630.30">
    <property type="match status" value="2"/>
</dbReference>
<dbReference type="InterPro" id="IPR051554">
    <property type="entry name" value="Acetyltransferase_Eis"/>
</dbReference>
<dbReference type="Pfam" id="PF13527">
    <property type="entry name" value="Acetyltransf_9"/>
    <property type="match status" value="1"/>
</dbReference>
<dbReference type="InterPro" id="IPR016181">
    <property type="entry name" value="Acyl_CoA_acyltransferase"/>
</dbReference>
<gene>
    <name evidence="2" type="ORF">KDW_30070</name>
</gene>
<dbReference type="PROSITE" id="PS51186">
    <property type="entry name" value="GNAT"/>
    <property type="match status" value="1"/>
</dbReference>
<dbReference type="RefSeq" id="WP_162005249.1">
    <property type="nucleotide sequence ID" value="NZ_BKZW01000001.1"/>
</dbReference>
<evidence type="ECO:0000313" key="3">
    <source>
        <dbReference type="Proteomes" id="UP000326912"/>
    </source>
</evidence>